<dbReference type="Proteomes" id="UP000198406">
    <property type="component" value="Unassembled WGS sequence"/>
</dbReference>
<dbReference type="SUPFAM" id="SSF110069">
    <property type="entry name" value="ApaG-like"/>
    <property type="match status" value="1"/>
</dbReference>
<evidence type="ECO:0000259" key="1">
    <source>
        <dbReference type="PROSITE" id="PS51087"/>
    </source>
</evidence>
<protein>
    <submittedName>
        <fullName evidence="2">F-box protein 3</fullName>
    </submittedName>
</protein>
<evidence type="ECO:0000313" key="2">
    <source>
        <dbReference type="EMBL" id="GAX19082.1"/>
    </source>
</evidence>
<name>A0A1Z5JYX6_FISSO</name>
<comment type="caution">
    <text evidence="2">The sequence shown here is derived from an EMBL/GenBank/DDBJ whole genome shotgun (WGS) entry which is preliminary data.</text>
</comment>
<dbReference type="PANTHER" id="PTHR47463">
    <property type="entry name" value="F-BOX PROTEIN SKIP16"/>
    <property type="match status" value="1"/>
</dbReference>
<dbReference type="EMBL" id="BDSP01000134">
    <property type="protein sequence ID" value="GAX19082.1"/>
    <property type="molecule type" value="Genomic_DNA"/>
</dbReference>
<proteinExistence type="predicted"/>
<accession>A0A1Z5JYX6</accession>
<reference evidence="2 3" key="1">
    <citation type="journal article" date="2015" name="Plant Cell">
        <title>Oil accumulation by the oleaginous diatom Fistulifera solaris as revealed by the genome and transcriptome.</title>
        <authorList>
            <person name="Tanaka T."/>
            <person name="Maeda Y."/>
            <person name="Veluchamy A."/>
            <person name="Tanaka M."/>
            <person name="Abida H."/>
            <person name="Marechal E."/>
            <person name="Bowler C."/>
            <person name="Muto M."/>
            <person name="Sunaga Y."/>
            <person name="Tanaka M."/>
            <person name="Yoshino T."/>
            <person name="Taniguchi T."/>
            <person name="Fukuda Y."/>
            <person name="Nemoto M."/>
            <person name="Matsumoto M."/>
            <person name="Wong P.S."/>
            <person name="Aburatani S."/>
            <person name="Fujibuchi W."/>
        </authorList>
    </citation>
    <scope>NUCLEOTIDE SEQUENCE [LARGE SCALE GENOMIC DNA]</scope>
    <source>
        <strain evidence="2 3">JPCC DA0580</strain>
    </source>
</reference>
<dbReference type="InterPro" id="IPR036767">
    <property type="entry name" value="ApaG_sf"/>
</dbReference>
<dbReference type="Gene3D" id="2.60.40.1470">
    <property type="entry name" value="ApaG domain"/>
    <property type="match status" value="1"/>
</dbReference>
<dbReference type="Pfam" id="PF04379">
    <property type="entry name" value="DUF525"/>
    <property type="match status" value="1"/>
</dbReference>
<evidence type="ECO:0000313" key="3">
    <source>
        <dbReference type="Proteomes" id="UP000198406"/>
    </source>
</evidence>
<dbReference type="PANTHER" id="PTHR47463:SF2">
    <property type="entry name" value="F-BOX PROTEIN SKIP16"/>
    <property type="match status" value="1"/>
</dbReference>
<sequence>MTANDTPQQVMQVIADSDVWNHHLAPFLTFQDVARCEQVFRCNDKEKTWELLCVRDFSLNSKEAPDDSFQTILRDIEKWKEIYRRWRAWHVHTHHVTTTQQGYDAIQLYQDIQSFYIRQHQRNTLPKSYQESLAPALDKNTLLSWTEHALVPSDLVAWYAVCGGQHVLSRNYSDEDFWAAFLGCYTCYDAYYAMRLVDAKVMGPMGVRSQSNYPNNHVLVALCVGNPRLCLSVRKDPGDDPHGRLVRLHPFGHNDRNSIVVGDQGILHYFQEYVKQLRTGTFPIASLSPDTRRVPGFVLFPDAGDAVSVCITHGIEVRASARWFPTFSNNNIQPWQEDEEGLNFGYSFRIRMVDSSVGSICQLVSRHFEFVNGHGVVRRIDGDAVVGKQPLFFFNESQGIQSFGYHDLGPAGDEETYSNMAFTYQSQTGPTAGTTRQDTHGAYIKGFFRFVPGSIEEPKGPLFDVPFNPFPLTVPFPFY</sequence>
<gene>
    <name evidence="2" type="ORF">FisN_3Lh016</name>
</gene>
<dbReference type="OrthoDB" id="45903at2759"/>
<organism evidence="2 3">
    <name type="scientific">Fistulifera solaris</name>
    <name type="common">Oleaginous diatom</name>
    <dbReference type="NCBI Taxonomy" id="1519565"/>
    <lineage>
        <taxon>Eukaryota</taxon>
        <taxon>Sar</taxon>
        <taxon>Stramenopiles</taxon>
        <taxon>Ochrophyta</taxon>
        <taxon>Bacillariophyta</taxon>
        <taxon>Bacillariophyceae</taxon>
        <taxon>Bacillariophycidae</taxon>
        <taxon>Naviculales</taxon>
        <taxon>Naviculaceae</taxon>
        <taxon>Fistulifera</taxon>
    </lineage>
</organism>
<dbReference type="InterPro" id="IPR007474">
    <property type="entry name" value="ApaG_domain"/>
</dbReference>
<dbReference type="AlphaFoldDB" id="A0A1Z5JYX6"/>
<dbReference type="PROSITE" id="PS51087">
    <property type="entry name" value="APAG"/>
    <property type="match status" value="1"/>
</dbReference>
<keyword evidence="3" id="KW-1185">Reference proteome</keyword>
<dbReference type="InParanoid" id="A0A1Z5JYX6"/>
<feature type="domain" description="ApaG" evidence="1">
    <location>
        <begin position="309"/>
        <end position="479"/>
    </location>
</feature>